<evidence type="ECO:0008006" key="4">
    <source>
        <dbReference type="Google" id="ProtNLM"/>
    </source>
</evidence>
<feature type="signal peptide" evidence="1">
    <location>
        <begin position="1"/>
        <end position="20"/>
    </location>
</feature>
<dbReference type="Pfam" id="PF07044">
    <property type="entry name" value="DUF1329"/>
    <property type="match status" value="1"/>
</dbReference>
<dbReference type="CDD" id="cd16329">
    <property type="entry name" value="LolA_like"/>
    <property type="match status" value="1"/>
</dbReference>
<accession>A0A1M7P064</accession>
<organism evidence="2 3">
    <name type="scientific">Phytopseudomonas punonensis</name>
    <dbReference type="NCBI Taxonomy" id="1220495"/>
    <lineage>
        <taxon>Bacteria</taxon>
        <taxon>Pseudomonadati</taxon>
        <taxon>Pseudomonadota</taxon>
        <taxon>Gammaproteobacteria</taxon>
        <taxon>Pseudomonadales</taxon>
        <taxon>Pseudomonadaceae</taxon>
        <taxon>Phytopseudomonas</taxon>
    </lineage>
</organism>
<reference evidence="3" key="1">
    <citation type="submission" date="2016-11" db="EMBL/GenBank/DDBJ databases">
        <authorList>
            <person name="Varghese N."/>
            <person name="Submissions S."/>
        </authorList>
    </citation>
    <scope>NUCLEOTIDE SEQUENCE [LARGE SCALE GENOMIC DNA]</scope>
    <source>
        <strain evidence="3">CECT 8089</strain>
    </source>
</reference>
<evidence type="ECO:0000256" key="1">
    <source>
        <dbReference type="SAM" id="SignalP"/>
    </source>
</evidence>
<proteinExistence type="predicted"/>
<evidence type="ECO:0000313" key="2">
    <source>
        <dbReference type="EMBL" id="SHN09819.1"/>
    </source>
</evidence>
<keyword evidence="1" id="KW-0732">Signal</keyword>
<dbReference type="RefSeq" id="WP_073268831.1">
    <property type="nucleotide sequence ID" value="NZ_FRBQ01000014.1"/>
</dbReference>
<dbReference type="EMBL" id="FRBQ01000014">
    <property type="protein sequence ID" value="SHN09819.1"/>
    <property type="molecule type" value="Genomic_DNA"/>
</dbReference>
<dbReference type="STRING" id="1220495.SAMN05216288_0568"/>
<dbReference type="OrthoDB" id="178023at2"/>
<sequence>MLNIKGVAVALVLLAGNSMAAVSPQDAAKLGTSLTPLGAEKAGNAAGTIPAWTGGITRAPAGYQGSGKHHVDPFAGDKPLFTITKANLAQYRNQLTPGQIALFEAYPDTFQMPVYPSRRSGSAPQWVYDNTAKNAVSAKLLDGGNGFADAFGGIPFPIPQNGVEALWNHIARYRGTYVVRRASEVAVQRNGSYSLVTSQQEALFKFYDPKGSYANLNNILFYYLSFTRSPARLAGGAVLVHETLDQVKEPRQAWGYNAGQRRVRRAPNLAYDTPISAADGLRTADDTDMFNGAPDRYDWKLLGKREIYIPYNSYKLTSPEVKYKDLLQVGHLNPAYTRYELHRVWVVEGTLKPGARHIYSKRTLYLDEDSWQAAAVDQYDGRGELWRVSMAYLKNYYELPTTWSGLDVFHDLQARRYHVQNLDNEEANTIDFSQPTADDGYFTPAQLRRRGTR</sequence>
<dbReference type="InterPro" id="IPR010752">
    <property type="entry name" value="DUF1329"/>
</dbReference>
<feature type="chain" id="PRO_5013314618" description="Outer membrane lipoprotein-sorting protein" evidence="1">
    <location>
        <begin position="21"/>
        <end position="453"/>
    </location>
</feature>
<name>A0A1M7P064_9GAMM</name>
<protein>
    <recommendedName>
        <fullName evidence="4">Outer membrane lipoprotein-sorting protein</fullName>
    </recommendedName>
</protein>
<dbReference type="AlphaFoldDB" id="A0A1M7P064"/>
<evidence type="ECO:0000313" key="3">
    <source>
        <dbReference type="Proteomes" id="UP000184305"/>
    </source>
</evidence>
<keyword evidence="3" id="KW-1185">Reference proteome</keyword>
<gene>
    <name evidence="2" type="ORF">SAMN05216288_0568</name>
</gene>
<dbReference type="Proteomes" id="UP000184305">
    <property type="component" value="Unassembled WGS sequence"/>
</dbReference>
<dbReference type="Gene3D" id="2.50.20.10">
    <property type="entry name" value="Lipoprotein localisation LolA/LolB/LppX"/>
    <property type="match status" value="1"/>
</dbReference>